<name>A0A8J5RYI2_ZIZPA</name>
<reference evidence="2" key="2">
    <citation type="submission" date="2021-02" db="EMBL/GenBank/DDBJ databases">
        <authorList>
            <person name="Kimball J.A."/>
            <person name="Haas M.W."/>
            <person name="Macchietto M."/>
            <person name="Kono T."/>
            <person name="Duquette J."/>
            <person name="Shao M."/>
        </authorList>
    </citation>
    <scope>NUCLEOTIDE SEQUENCE</scope>
    <source>
        <tissue evidence="2">Fresh leaf tissue</tissue>
    </source>
</reference>
<gene>
    <name evidence="2" type="ORF">GUJ93_ZPchr0008g13584</name>
    <name evidence="3" type="ORF">GUJ93_ZPchr0286g2803</name>
</gene>
<evidence type="ECO:0000313" key="2">
    <source>
        <dbReference type="EMBL" id="KAG8047301.1"/>
    </source>
</evidence>
<keyword evidence="4" id="KW-1185">Reference proteome</keyword>
<reference evidence="2" key="1">
    <citation type="journal article" date="2021" name="bioRxiv">
        <title>Whole Genome Assembly and Annotation of Northern Wild Rice, Zizania palustris L., Supports a Whole Genome Duplication in the Zizania Genus.</title>
        <authorList>
            <person name="Haas M."/>
            <person name="Kono T."/>
            <person name="Macchietto M."/>
            <person name="Millas R."/>
            <person name="McGilp L."/>
            <person name="Shao M."/>
            <person name="Duquette J."/>
            <person name="Hirsch C.N."/>
            <person name="Kimball J."/>
        </authorList>
    </citation>
    <scope>NUCLEOTIDE SEQUENCE</scope>
    <source>
        <tissue evidence="2">Fresh leaf tissue</tissue>
    </source>
</reference>
<evidence type="ECO:0000313" key="3">
    <source>
        <dbReference type="EMBL" id="KAG8081603.1"/>
    </source>
</evidence>
<organism evidence="2 4">
    <name type="scientific">Zizania palustris</name>
    <name type="common">Northern wild rice</name>
    <dbReference type="NCBI Taxonomy" id="103762"/>
    <lineage>
        <taxon>Eukaryota</taxon>
        <taxon>Viridiplantae</taxon>
        <taxon>Streptophyta</taxon>
        <taxon>Embryophyta</taxon>
        <taxon>Tracheophyta</taxon>
        <taxon>Spermatophyta</taxon>
        <taxon>Magnoliopsida</taxon>
        <taxon>Liliopsida</taxon>
        <taxon>Poales</taxon>
        <taxon>Poaceae</taxon>
        <taxon>BOP clade</taxon>
        <taxon>Oryzoideae</taxon>
        <taxon>Oryzeae</taxon>
        <taxon>Zizaniinae</taxon>
        <taxon>Zizania</taxon>
    </lineage>
</organism>
<protein>
    <submittedName>
        <fullName evidence="2">Uncharacterized protein</fullName>
    </submittedName>
</protein>
<feature type="region of interest" description="Disordered" evidence="1">
    <location>
        <begin position="1"/>
        <end position="121"/>
    </location>
</feature>
<sequence length="121" mass="12366">MQDSRDQGKSARGTVPLLVARRASAAGQRECGTFGTPEPGGGRRPSARPQAARRECGTAVRTTAGGGTPGTQSNEQQNQPPPARDSSGPVQPELASARPATRLLLLANARDSGLQPPGVSA</sequence>
<dbReference type="EMBL" id="JAAALK010000290">
    <property type="protein sequence ID" value="KAG8047301.1"/>
    <property type="molecule type" value="Genomic_DNA"/>
</dbReference>
<proteinExistence type="predicted"/>
<comment type="caution">
    <text evidence="2">The sequence shown here is derived from an EMBL/GenBank/DDBJ whole genome shotgun (WGS) entry which is preliminary data.</text>
</comment>
<evidence type="ECO:0000313" key="4">
    <source>
        <dbReference type="Proteomes" id="UP000729402"/>
    </source>
</evidence>
<dbReference type="EMBL" id="JAAALK010000152">
    <property type="protein sequence ID" value="KAG8081603.1"/>
    <property type="molecule type" value="Genomic_DNA"/>
</dbReference>
<dbReference type="Proteomes" id="UP000729402">
    <property type="component" value="Unassembled WGS sequence"/>
</dbReference>
<accession>A0A8J5RYI2</accession>
<evidence type="ECO:0000256" key="1">
    <source>
        <dbReference type="SAM" id="MobiDB-lite"/>
    </source>
</evidence>
<dbReference type="AlphaFoldDB" id="A0A8J5RYI2"/>